<dbReference type="RefSeq" id="WP_077022767.1">
    <property type="nucleotide sequence ID" value="NZ_CP017641.1"/>
</dbReference>
<name>A0A1P8WA52_9PLAN</name>
<dbReference type="Gene3D" id="3.40.50.1820">
    <property type="entry name" value="alpha/beta hydrolase"/>
    <property type="match status" value="1"/>
</dbReference>
<dbReference type="OrthoDB" id="270827at2"/>
<dbReference type="InterPro" id="IPR029058">
    <property type="entry name" value="AB_hydrolase_fold"/>
</dbReference>
<dbReference type="STRING" id="1891926.Fuma_00526"/>
<dbReference type="SUPFAM" id="SSF53474">
    <property type="entry name" value="alpha/beta-Hydrolases"/>
    <property type="match status" value="1"/>
</dbReference>
<dbReference type="KEGG" id="fmr:Fuma_00526"/>
<proteinExistence type="predicted"/>
<evidence type="ECO:0000313" key="1">
    <source>
        <dbReference type="EMBL" id="APZ90942.1"/>
    </source>
</evidence>
<dbReference type="EMBL" id="CP017641">
    <property type="protein sequence ID" value="APZ90942.1"/>
    <property type="molecule type" value="Genomic_DNA"/>
</dbReference>
<protein>
    <submittedName>
        <fullName evidence="1">Uncharacterized protein</fullName>
    </submittedName>
</protein>
<reference evidence="1 2" key="1">
    <citation type="journal article" date="2016" name="Front. Microbiol.">
        <title>Fuerstia marisgermanicae gen. nov., sp. nov., an Unusual Member of the Phylum Planctomycetes from the German Wadden Sea.</title>
        <authorList>
            <person name="Kohn T."/>
            <person name="Heuer A."/>
            <person name="Jogler M."/>
            <person name="Vollmers J."/>
            <person name="Boedeker C."/>
            <person name="Bunk B."/>
            <person name="Rast P."/>
            <person name="Borchert D."/>
            <person name="Glockner I."/>
            <person name="Freese H.M."/>
            <person name="Klenk H.P."/>
            <person name="Overmann J."/>
            <person name="Kaster A.K."/>
            <person name="Rohde M."/>
            <person name="Wiegand S."/>
            <person name="Jogler C."/>
        </authorList>
    </citation>
    <scope>NUCLEOTIDE SEQUENCE [LARGE SCALE GENOMIC DNA]</scope>
    <source>
        <strain evidence="1 2">NH11</strain>
    </source>
</reference>
<keyword evidence="2" id="KW-1185">Reference proteome</keyword>
<sequence length="267" mass="30121">MFNRLQSQSSFQEDLSFLIPPNQINQMPLELQELCELYNADHCNDVDKADSAATSDWPVSLFVPTQYEENYAYPLLIWFHDDFSSENELDLVMNAIGDQNYCGLAIRGNKALKEHDTYGWSRDSLEFGKVPLKQLVNVTARRLRRAFHIHSERIFAAGCGSGADVALQLFAECPEWFAGAVAIDPACRSDLHLGNPDDLRGKNVLQTVSRTSSNETLANNLNSVRLLRSTGVDIDVRVTEEPLDPCCNDARFIDNWLLSKLRCETFV</sequence>
<dbReference type="AlphaFoldDB" id="A0A1P8WA52"/>
<gene>
    <name evidence="1" type="ORF">Fuma_00526</name>
</gene>
<accession>A0A1P8WA52</accession>
<organism evidence="1 2">
    <name type="scientific">Fuerstiella marisgermanici</name>
    <dbReference type="NCBI Taxonomy" id="1891926"/>
    <lineage>
        <taxon>Bacteria</taxon>
        <taxon>Pseudomonadati</taxon>
        <taxon>Planctomycetota</taxon>
        <taxon>Planctomycetia</taxon>
        <taxon>Planctomycetales</taxon>
        <taxon>Planctomycetaceae</taxon>
        <taxon>Fuerstiella</taxon>
    </lineage>
</organism>
<evidence type="ECO:0000313" key="2">
    <source>
        <dbReference type="Proteomes" id="UP000187735"/>
    </source>
</evidence>
<dbReference type="Proteomes" id="UP000187735">
    <property type="component" value="Chromosome"/>
</dbReference>